<dbReference type="GO" id="GO:0008273">
    <property type="term" value="F:calcium, potassium:sodium antiporter activity"/>
    <property type="evidence" value="ECO:0007669"/>
    <property type="project" value="TreeGrafter"/>
</dbReference>
<name>M1Z198_NITG3</name>
<keyword evidence="4 5" id="KW-0472">Membrane</keyword>
<feature type="transmembrane region" description="Helical" evidence="5">
    <location>
        <begin position="265"/>
        <end position="285"/>
    </location>
</feature>
<keyword evidence="2 5" id="KW-0812">Transmembrane</keyword>
<evidence type="ECO:0000256" key="5">
    <source>
        <dbReference type="SAM" id="Phobius"/>
    </source>
</evidence>
<dbReference type="PANTHER" id="PTHR10846">
    <property type="entry name" value="SODIUM/POTASSIUM/CALCIUM EXCHANGER"/>
    <property type="match status" value="1"/>
</dbReference>
<dbReference type="EMBL" id="CAQJ01000089">
    <property type="protein sequence ID" value="CCQ91751.1"/>
    <property type="molecule type" value="Genomic_DNA"/>
</dbReference>
<organism evidence="7 8">
    <name type="scientific">Nitrospina gracilis (strain 3/211)</name>
    <dbReference type="NCBI Taxonomy" id="1266370"/>
    <lineage>
        <taxon>Bacteria</taxon>
        <taxon>Pseudomonadati</taxon>
        <taxon>Nitrospinota/Tectimicrobiota group</taxon>
        <taxon>Nitrospinota</taxon>
        <taxon>Nitrospinia</taxon>
        <taxon>Nitrospinales</taxon>
        <taxon>Nitrospinaceae</taxon>
        <taxon>Nitrospina</taxon>
    </lineage>
</organism>
<sequence>MLLDIIFILGGLALLYYGGELLIGGCLRIAQHYRVSPFVIGATVMGFGTSAPELAVSLLAALEGSPEVAMGNVVGSNIANVGLVLGLTALLVPVTIDKARFRLETPPLLIASFLLILLAWDQGLVRWEGLLFLAGIGWYIARALKDEEESLLHFEDELKWFRGKPIGFQFILIVLGLALLVAGARGMVVGGVSLARNFGISEWFIGITIIALGTSLPEIVSSTMSAMRGHGEMALGNVFGSNIFNIFMVLGATASIDPLMIQEPIRADLIFTTALTCMLLIMINLKHRLEKGGGVVLLSGYAFYVGAKGLGLF</sequence>
<feature type="transmembrane region" description="Helical" evidence="5">
    <location>
        <begin position="233"/>
        <end position="253"/>
    </location>
</feature>
<feature type="transmembrane region" description="Helical" evidence="5">
    <location>
        <begin position="126"/>
        <end position="144"/>
    </location>
</feature>
<dbReference type="GO" id="GO:0006874">
    <property type="term" value="P:intracellular calcium ion homeostasis"/>
    <property type="evidence" value="ECO:0007669"/>
    <property type="project" value="TreeGrafter"/>
</dbReference>
<dbReference type="PANTHER" id="PTHR10846:SF8">
    <property type="entry name" value="INNER MEMBRANE PROTEIN YRBG"/>
    <property type="match status" value="1"/>
</dbReference>
<dbReference type="RefSeq" id="WP_005010845.1">
    <property type="nucleotide sequence ID" value="NZ_HG422173.1"/>
</dbReference>
<proteinExistence type="predicted"/>
<feature type="transmembrane region" description="Helical" evidence="5">
    <location>
        <begin position="6"/>
        <end position="27"/>
    </location>
</feature>
<dbReference type="HOGENOM" id="CLU_007948_0_3_0"/>
<dbReference type="GO" id="GO:0005886">
    <property type="term" value="C:plasma membrane"/>
    <property type="evidence" value="ECO:0007669"/>
    <property type="project" value="TreeGrafter"/>
</dbReference>
<dbReference type="Gene3D" id="1.20.1420.30">
    <property type="entry name" value="NCX, central ion-binding region"/>
    <property type="match status" value="1"/>
</dbReference>
<feature type="transmembrane region" description="Helical" evidence="5">
    <location>
        <begin position="103"/>
        <end position="120"/>
    </location>
</feature>
<dbReference type="AlphaFoldDB" id="M1Z198"/>
<reference evidence="7 8" key="1">
    <citation type="journal article" date="2013" name="Front. Microbiol.">
        <title>The genome of Nitrospina gracilis illuminates the metabolism and evolution of the major marine nitrite oxidizer.</title>
        <authorList>
            <person name="Luecker S."/>
            <person name="Nowka B."/>
            <person name="Rattei T."/>
            <person name="Spieck E."/>
            <person name="and Daims H."/>
        </authorList>
    </citation>
    <scope>NUCLEOTIDE SEQUENCE [LARGE SCALE GENOMIC DNA]</scope>
    <source>
        <strain evidence="7 8">3/211</strain>
    </source>
</reference>
<keyword evidence="3 5" id="KW-1133">Transmembrane helix</keyword>
<evidence type="ECO:0000259" key="6">
    <source>
        <dbReference type="Pfam" id="PF01699"/>
    </source>
</evidence>
<feature type="transmembrane region" description="Helical" evidence="5">
    <location>
        <begin position="39"/>
        <end position="62"/>
    </location>
</feature>
<dbReference type="GO" id="GO:0005262">
    <property type="term" value="F:calcium channel activity"/>
    <property type="evidence" value="ECO:0007669"/>
    <property type="project" value="TreeGrafter"/>
</dbReference>
<feature type="transmembrane region" description="Helical" evidence="5">
    <location>
        <begin position="165"/>
        <end position="183"/>
    </location>
</feature>
<evidence type="ECO:0000313" key="7">
    <source>
        <dbReference type="EMBL" id="CCQ91751.1"/>
    </source>
</evidence>
<comment type="subcellular location">
    <subcellularLocation>
        <location evidence="1">Membrane</location>
        <topology evidence="1">Multi-pass membrane protein</topology>
    </subcellularLocation>
</comment>
<dbReference type="OrthoDB" id="9794225at2"/>
<dbReference type="InParanoid" id="M1Z198"/>
<feature type="domain" description="Sodium/calcium exchanger membrane region" evidence="6">
    <location>
        <begin position="169"/>
        <end position="306"/>
    </location>
</feature>
<keyword evidence="8" id="KW-1185">Reference proteome</keyword>
<evidence type="ECO:0000256" key="2">
    <source>
        <dbReference type="ARBA" id="ARBA00022692"/>
    </source>
</evidence>
<evidence type="ECO:0000256" key="1">
    <source>
        <dbReference type="ARBA" id="ARBA00004141"/>
    </source>
</evidence>
<evidence type="ECO:0000256" key="3">
    <source>
        <dbReference type="ARBA" id="ARBA00022989"/>
    </source>
</evidence>
<feature type="transmembrane region" description="Helical" evidence="5">
    <location>
        <begin position="74"/>
        <end position="96"/>
    </location>
</feature>
<evidence type="ECO:0000313" key="8">
    <source>
        <dbReference type="Proteomes" id="UP000011704"/>
    </source>
</evidence>
<dbReference type="STRING" id="1266370.NITGR_800002"/>
<dbReference type="InterPro" id="IPR004837">
    <property type="entry name" value="NaCa_Exmemb"/>
</dbReference>
<comment type="caution">
    <text evidence="7">The sequence shown here is derived from an EMBL/GenBank/DDBJ whole genome shotgun (WGS) entry which is preliminary data.</text>
</comment>
<feature type="transmembrane region" description="Helical" evidence="5">
    <location>
        <begin position="203"/>
        <end position="221"/>
    </location>
</feature>
<accession>M1Z198</accession>
<dbReference type="Pfam" id="PF01699">
    <property type="entry name" value="Na_Ca_ex"/>
    <property type="match status" value="2"/>
</dbReference>
<evidence type="ECO:0000256" key="4">
    <source>
        <dbReference type="ARBA" id="ARBA00023136"/>
    </source>
</evidence>
<protein>
    <submittedName>
        <fullName evidence="7">Na+/Ca+ antiporter, CaCA family</fullName>
    </submittedName>
</protein>
<dbReference type="Proteomes" id="UP000011704">
    <property type="component" value="Unassembled WGS sequence"/>
</dbReference>
<dbReference type="InterPro" id="IPR044880">
    <property type="entry name" value="NCX_ion-bd_dom_sf"/>
</dbReference>
<feature type="transmembrane region" description="Helical" evidence="5">
    <location>
        <begin position="292"/>
        <end position="311"/>
    </location>
</feature>
<dbReference type="FunCoup" id="M1Z198">
    <property type="interactions" value="132"/>
</dbReference>
<dbReference type="InterPro" id="IPR004481">
    <property type="entry name" value="K/Na/Ca-exchanger"/>
</dbReference>
<feature type="domain" description="Sodium/calcium exchanger membrane region" evidence="6">
    <location>
        <begin position="5"/>
        <end position="135"/>
    </location>
</feature>
<dbReference type="NCBIfam" id="TIGR00367">
    <property type="entry name" value="calcium/sodium antiporter"/>
    <property type="match status" value="1"/>
</dbReference>
<gene>
    <name evidence="7" type="ORF">NITGR_800002</name>
</gene>